<accession>A0A6A4PST2</accession>
<evidence type="ECO:0000313" key="3">
    <source>
        <dbReference type="Proteomes" id="UP000447434"/>
    </source>
</evidence>
<dbReference type="Proteomes" id="UP000447434">
    <property type="component" value="Chromosome 11"/>
</dbReference>
<name>A0A6A4PST2_LUPAL</name>
<keyword evidence="2" id="KW-0808">Transferase</keyword>
<keyword evidence="2" id="KW-0012">Acyltransferase</keyword>
<evidence type="ECO:0000313" key="2">
    <source>
        <dbReference type="EMBL" id="KAE9604695.1"/>
    </source>
</evidence>
<organism evidence="2 3">
    <name type="scientific">Lupinus albus</name>
    <name type="common">White lupine</name>
    <name type="synonym">Lupinus termis</name>
    <dbReference type="NCBI Taxonomy" id="3870"/>
    <lineage>
        <taxon>Eukaryota</taxon>
        <taxon>Viridiplantae</taxon>
        <taxon>Streptophyta</taxon>
        <taxon>Embryophyta</taxon>
        <taxon>Tracheophyta</taxon>
        <taxon>Spermatophyta</taxon>
        <taxon>Magnoliopsida</taxon>
        <taxon>eudicotyledons</taxon>
        <taxon>Gunneridae</taxon>
        <taxon>Pentapetalae</taxon>
        <taxon>rosids</taxon>
        <taxon>fabids</taxon>
        <taxon>Fabales</taxon>
        <taxon>Fabaceae</taxon>
        <taxon>Papilionoideae</taxon>
        <taxon>50 kb inversion clade</taxon>
        <taxon>genistoids sensu lato</taxon>
        <taxon>core genistoids</taxon>
        <taxon>Genisteae</taxon>
        <taxon>Lupinus</taxon>
    </lineage>
</organism>
<dbReference type="OrthoDB" id="1750409at2759"/>
<dbReference type="AlphaFoldDB" id="A0A6A4PST2"/>
<feature type="region of interest" description="Disordered" evidence="1">
    <location>
        <begin position="1"/>
        <end position="82"/>
    </location>
</feature>
<proteinExistence type="predicted"/>
<dbReference type="GO" id="GO:0016746">
    <property type="term" value="F:acyltransferase activity"/>
    <property type="evidence" value="ECO:0007669"/>
    <property type="project" value="UniProtKB-KW"/>
</dbReference>
<protein>
    <submittedName>
        <fullName evidence="2">Putative diacylglycerol O-acyltransferase</fullName>
    </submittedName>
</protein>
<dbReference type="EMBL" id="WOCE01000011">
    <property type="protein sequence ID" value="KAE9604695.1"/>
    <property type="molecule type" value="Genomic_DNA"/>
</dbReference>
<evidence type="ECO:0000256" key="1">
    <source>
        <dbReference type="SAM" id="MobiDB-lite"/>
    </source>
</evidence>
<gene>
    <name evidence="2" type="ORF">Lalb_Chr11g0074511</name>
</gene>
<reference evidence="3" key="1">
    <citation type="journal article" date="2020" name="Nat. Commun.">
        <title>Genome sequence of the cluster root forming white lupin.</title>
        <authorList>
            <person name="Hufnagel B."/>
            <person name="Marques A."/>
            <person name="Soriano A."/>
            <person name="Marques L."/>
            <person name="Divol F."/>
            <person name="Doumas P."/>
            <person name="Sallet E."/>
            <person name="Mancinotti D."/>
            <person name="Carrere S."/>
            <person name="Marande W."/>
            <person name="Arribat S."/>
            <person name="Keller J."/>
            <person name="Huneau C."/>
            <person name="Blein T."/>
            <person name="Aime D."/>
            <person name="Laguerre M."/>
            <person name="Taylor J."/>
            <person name="Schubert V."/>
            <person name="Nelson M."/>
            <person name="Geu-Flores F."/>
            <person name="Crespi M."/>
            <person name="Gallardo-Guerrero K."/>
            <person name="Delaux P.-M."/>
            <person name="Salse J."/>
            <person name="Berges H."/>
            <person name="Guyot R."/>
            <person name="Gouzy J."/>
            <person name="Peret B."/>
        </authorList>
    </citation>
    <scope>NUCLEOTIDE SEQUENCE [LARGE SCALE GENOMIC DNA]</scope>
    <source>
        <strain evidence="3">cv. Amiga</strain>
    </source>
</reference>
<keyword evidence="3" id="KW-1185">Reference proteome</keyword>
<comment type="caution">
    <text evidence="2">The sequence shown here is derived from an EMBL/GenBank/DDBJ whole genome shotgun (WGS) entry which is preliminary data.</text>
</comment>
<sequence length="130" mass="14492">MAISDEPETGGTAFETDSDLHRSSLRRRHSATSDFDADNLVTDLGSSDSLNSKSNDEEDNNDDKKQHATADNGIQNDTVDRERVTDVKFTYRPYVPVHRKIKESPLSSGNIFKQVNFFALILGSNFACHV</sequence>